<dbReference type="PROSITE" id="PS50089">
    <property type="entry name" value="ZF_RING_2"/>
    <property type="match status" value="1"/>
</dbReference>
<dbReference type="InterPro" id="IPR027370">
    <property type="entry name" value="Znf-RING_euk"/>
</dbReference>
<keyword evidence="8" id="KW-1185">Reference proteome</keyword>
<dbReference type="GO" id="GO:0008270">
    <property type="term" value="F:zinc ion binding"/>
    <property type="evidence" value="ECO:0007669"/>
    <property type="project" value="UniProtKB-KW"/>
</dbReference>
<reference evidence="7 8" key="1">
    <citation type="journal article" date="2020" name="ISME J.">
        <title>Uncovering the hidden diversity of litter-decomposition mechanisms in mushroom-forming fungi.</title>
        <authorList>
            <person name="Floudas D."/>
            <person name="Bentzer J."/>
            <person name="Ahren D."/>
            <person name="Johansson T."/>
            <person name="Persson P."/>
            <person name="Tunlid A."/>
        </authorList>
    </citation>
    <scope>NUCLEOTIDE SEQUENCE [LARGE SCALE GENOMIC DNA]</scope>
    <source>
        <strain evidence="7 8">CBS 291.85</strain>
    </source>
</reference>
<dbReference type="Proteomes" id="UP000559256">
    <property type="component" value="Unassembled WGS sequence"/>
</dbReference>
<dbReference type="AlphaFoldDB" id="A0A8H5GRX5"/>
<dbReference type="Pfam" id="PF13445">
    <property type="entry name" value="zf-RING_UBOX"/>
    <property type="match status" value="1"/>
</dbReference>
<dbReference type="InterPro" id="IPR001841">
    <property type="entry name" value="Znf_RING"/>
</dbReference>
<comment type="caution">
    <text evidence="7">The sequence shown here is derived from an EMBL/GenBank/DDBJ whole genome shotgun (WGS) entry which is preliminary data.</text>
</comment>
<dbReference type="Gene3D" id="3.30.40.10">
    <property type="entry name" value="Zinc/RING finger domain, C3HC4 (zinc finger)"/>
    <property type="match status" value="1"/>
</dbReference>
<evidence type="ECO:0000256" key="1">
    <source>
        <dbReference type="ARBA" id="ARBA00022723"/>
    </source>
</evidence>
<evidence type="ECO:0000256" key="5">
    <source>
        <dbReference type="SAM" id="MobiDB-lite"/>
    </source>
</evidence>
<feature type="compositionally biased region" description="Acidic residues" evidence="5">
    <location>
        <begin position="90"/>
        <end position="113"/>
    </location>
</feature>
<feature type="region of interest" description="Disordered" evidence="5">
    <location>
        <begin position="145"/>
        <end position="173"/>
    </location>
</feature>
<gene>
    <name evidence="7" type="ORF">D9758_001097</name>
</gene>
<feature type="region of interest" description="Disordered" evidence="5">
    <location>
        <begin position="85"/>
        <end position="119"/>
    </location>
</feature>
<dbReference type="SUPFAM" id="SSF57850">
    <property type="entry name" value="RING/U-box"/>
    <property type="match status" value="1"/>
</dbReference>
<keyword evidence="2 4" id="KW-0863">Zinc-finger</keyword>
<evidence type="ECO:0000256" key="4">
    <source>
        <dbReference type="PROSITE-ProRule" id="PRU00175"/>
    </source>
</evidence>
<keyword evidence="3" id="KW-0862">Zinc</keyword>
<proteinExistence type="predicted"/>
<dbReference type="InterPro" id="IPR013083">
    <property type="entry name" value="Znf_RING/FYVE/PHD"/>
</dbReference>
<feature type="region of interest" description="Disordered" evidence="5">
    <location>
        <begin position="189"/>
        <end position="211"/>
    </location>
</feature>
<name>A0A8H5GRX5_9AGAR</name>
<organism evidence="7 8">
    <name type="scientific">Tetrapyrgos nigripes</name>
    <dbReference type="NCBI Taxonomy" id="182062"/>
    <lineage>
        <taxon>Eukaryota</taxon>
        <taxon>Fungi</taxon>
        <taxon>Dikarya</taxon>
        <taxon>Basidiomycota</taxon>
        <taxon>Agaricomycotina</taxon>
        <taxon>Agaricomycetes</taxon>
        <taxon>Agaricomycetidae</taxon>
        <taxon>Agaricales</taxon>
        <taxon>Marasmiineae</taxon>
        <taxon>Marasmiaceae</taxon>
        <taxon>Tetrapyrgos</taxon>
    </lineage>
</organism>
<evidence type="ECO:0000259" key="6">
    <source>
        <dbReference type="PROSITE" id="PS50089"/>
    </source>
</evidence>
<protein>
    <recommendedName>
        <fullName evidence="6">RING-type domain-containing protein</fullName>
    </recommendedName>
</protein>
<evidence type="ECO:0000313" key="7">
    <source>
        <dbReference type="EMBL" id="KAF5369857.1"/>
    </source>
</evidence>
<dbReference type="OrthoDB" id="8062037at2759"/>
<keyword evidence="1" id="KW-0479">Metal-binding</keyword>
<dbReference type="EMBL" id="JAACJM010000012">
    <property type="protein sequence ID" value="KAF5369857.1"/>
    <property type="molecule type" value="Genomic_DNA"/>
</dbReference>
<feature type="domain" description="RING-type" evidence="6">
    <location>
        <begin position="25"/>
        <end position="78"/>
    </location>
</feature>
<accession>A0A8H5GRX5</accession>
<evidence type="ECO:0000313" key="8">
    <source>
        <dbReference type="Proteomes" id="UP000559256"/>
    </source>
</evidence>
<evidence type="ECO:0000256" key="2">
    <source>
        <dbReference type="ARBA" id="ARBA00022771"/>
    </source>
</evidence>
<sequence>MNFVESFIESLPALHKSTIPPDESCPICLLSFEDILHDETQEDPLSGVTKLPSCHHVFCRRDLVEWIRGMNGKCPYCRHAFLDIRPPSDSDGESSDGGEYIPMDDDDEEEDSFTLDTDGFTEASDFDVEVVEDIDIGLYQNWREPSSDDVADVSSDYLTDGDSLSTSEDLSLGSDEMEAQLDDIIAIHEDDSDEPQELLSNLPHEEQEDKD</sequence>
<evidence type="ECO:0000256" key="3">
    <source>
        <dbReference type="ARBA" id="ARBA00022833"/>
    </source>
</evidence>